<organism evidence="1 2">
    <name type="scientific">Bathymodiolus azoricus thioautotrophic gill symbiont</name>
    <dbReference type="NCBI Taxonomy" id="235205"/>
    <lineage>
        <taxon>Bacteria</taxon>
        <taxon>Pseudomonadati</taxon>
        <taxon>Pseudomonadota</taxon>
        <taxon>Gammaproteobacteria</taxon>
        <taxon>sulfur-oxidizing symbionts</taxon>
    </lineage>
</organism>
<evidence type="ECO:0000313" key="1">
    <source>
        <dbReference type="EMBL" id="SEH76613.1"/>
    </source>
</evidence>
<gene>
    <name evidence="1" type="ORF">BAZSYMA_ACONTIG06588_12</name>
</gene>
<evidence type="ECO:0000313" key="2">
    <source>
        <dbReference type="Proteomes" id="UP000198988"/>
    </source>
</evidence>
<name>A0A1H6KXU7_9GAMM</name>
<accession>A0A1H6KXU7</accession>
<sequence length="50" mass="5524">MLCLAKKTIPMSLNYQPLPLAQVVLLSMASQRMIIVATQSPTQVMSMVMD</sequence>
<reference evidence="2" key="1">
    <citation type="submission" date="2016-06" db="EMBL/GenBank/DDBJ databases">
        <authorList>
            <person name="Petersen J."/>
            <person name="Sayavedra L."/>
        </authorList>
    </citation>
    <scope>NUCLEOTIDE SEQUENCE [LARGE SCALE GENOMIC DNA]</scope>
    <source>
        <strain evidence="2">BazSymA</strain>
    </source>
</reference>
<dbReference type="Proteomes" id="UP000198988">
    <property type="component" value="Unassembled WGS sequence"/>
</dbReference>
<proteinExistence type="predicted"/>
<dbReference type="EMBL" id="CDSC02000179">
    <property type="protein sequence ID" value="SEH76613.1"/>
    <property type="molecule type" value="Genomic_DNA"/>
</dbReference>
<protein>
    <submittedName>
        <fullName evidence="1">Uncharacterized protein</fullName>
    </submittedName>
</protein>
<dbReference type="AlphaFoldDB" id="A0A1H6KXU7"/>